<name>A0AAU9JHN1_9CILI</name>
<feature type="signal peptide" evidence="2">
    <location>
        <begin position="1"/>
        <end position="20"/>
    </location>
</feature>
<keyword evidence="2" id="KW-0732">Signal</keyword>
<comment type="caution">
    <text evidence="4">The sequence shown here is derived from an EMBL/GenBank/DDBJ whole genome shotgun (WGS) entry which is preliminary data.</text>
</comment>
<dbReference type="GO" id="GO:0034976">
    <property type="term" value="P:response to endoplasmic reticulum stress"/>
    <property type="evidence" value="ECO:0007669"/>
    <property type="project" value="TreeGrafter"/>
</dbReference>
<feature type="chain" id="PRO_5043897137" description="Thioredoxin domain-containing protein" evidence="2">
    <location>
        <begin position="21"/>
        <end position="475"/>
    </location>
</feature>
<comment type="similarity">
    <text evidence="1">Belongs to the protein disulfide isomerase family.</text>
</comment>
<dbReference type="Pfam" id="PF13848">
    <property type="entry name" value="Thioredoxin_6"/>
    <property type="match status" value="1"/>
</dbReference>
<protein>
    <recommendedName>
        <fullName evidence="3">Thioredoxin domain-containing protein</fullName>
    </recommendedName>
</protein>
<dbReference type="Proteomes" id="UP001162131">
    <property type="component" value="Unassembled WGS sequence"/>
</dbReference>
<evidence type="ECO:0000313" key="4">
    <source>
        <dbReference type="EMBL" id="CAG9326757.1"/>
    </source>
</evidence>
<dbReference type="PANTHER" id="PTHR18929">
    <property type="entry name" value="PROTEIN DISULFIDE ISOMERASE"/>
    <property type="match status" value="1"/>
</dbReference>
<accession>A0AAU9JHN1</accession>
<dbReference type="InterPro" id="IPR036249">
    <property type="entry name" value="Thioredoxin-like_sf"/>
</dbReference>
<evidence type="ECO:0000313" key="5">
    <source>
        <dbReference type="Proteomes" id="UP001162131"/>
    </source>
</evidence>
<dbReference type="CDD" id="cd02961">
    <property type="entry name" value="PDI_a_family"/>
    <property type="match status" value="1"/>
</dbReference>
<dbReference type="PROSITE" id="PS51352">
    <property type="entry name" value="THIOREDOXIN_2"/>
    <property type="match status" value="2"/>
</dbReference>
<organism evidence="4 5">
    <name type="scientific">Blepharisma stoltei</name>
    <dbReference type="NCBI Taxonomy" id="1481888"/>
    <lineage>
        <taxon>Eukaryota</taxon>
        <taxon>Sar</taxon>
        <taxon>Alveolata</taxon>
        <taxon>Ciliophora</taxon>
        <taxon>Postciliodesmatophora</taxon>
        <taxon>Heterotrichea</taxon>
        <taxon>Heterotrichida</taxon>
        <taxon>Blepharismidae</taxon>
        <taxon>Blepharisma</taxon>
    </lineage>
</organism>
<dbReference type="Pfam" id="PF00085">
    <property type="entry name" value="Thioredoxin"/>
    <property type="match status" value="2"/>
</dbReference>
<dbReference type="Gene3D" id="3.40.30.10">
    <property type="entry name" value="Glutaredoxin"/>
    <property type="match status" value="4"/>
</dbReference>
<dbReference type="CDD" id="cd02981">
    <property type="entry name" value="PDI_b_family"/>
    <property type="match status" value="1"/>
</dbReference>
<feature type="domain" description="Thioredoxin" evidence="3">
    <location>
        <begin position="6"/>
        <end position="130"/>
    </location>
</feature>
<proteinExistence type="inferred from homology"/>
<evidence type="ECO:0000256" key="2">
    <source>
        <dbReference type="SAM" id="SignalP"/>
    </source>
</evidence>
<evidence type="ECO:0000256" key="1">
    <source>
        <dbReference type="ARBA" id="ARBA00006347"/>
    </source>
</evidence>
<dbReference type="GO" id="GO:0003756">
    <property type="term" value="F:protein disulfide isomerase activity"/>
    <property type="evidence" value="ECO:0007669"/>
    <property type="project" value="TreeGrafter"/>
</dbReference>
<dbReference type="GO" id="GO:0006457">
    <property type="term" value="P:protein folding"/>
    <property type="evidence" value="ECO:0007669"/>
    <property type="project" value="TreeGrafter"/>
</dbReference>
<reference evidence="4" key="1">
    <citation type="submission" date="2021-09" db="EMBL/GenBank/DDBJ databases">
        <authorList>
            <consortium name="AG Swart"/>
            <person name="Singh M."/>
            <person name="Singh A."/>
            <person name="Seah K."/>
            <person name="Emmerich C."/>
        </authorList>
    </citation>
    <scope>NUCLEOTIDE SEQUENCE</scope>
    <source>
        <strain evidence="4">ATCC30299</strain>
    </source>
</reference>
<keyword evidence="5" id="KW-1185">Reference proteome</keyword>
<dbReference type="EMBL" id="CAJZBQ010000041">
    <property type="protein sequence ID" value="CAG9326757.1"/>
    <property type="molecule type" value="Genomic_DNA"/>
</dbReference>
<feature type="domain" description="Thioredoxin" evidence="3">
    <location>
        <begin position="295"/>
        <end position="463"/>
    </location>
</feature>
<gene>
    <name evidence="4" type="ORF">BSTOLATCC_MIC42024</name>
</gene>
<dbReference type="CDD" id="cd02995">
    <property type="entry name" value="PDI_a_PDI_a'_C"/>
    <property type="match status" value="1"/>
</dbReference>
<evidence type="ECO:0000259" key="3">
    <source>
        <dbReference type="PROSITE" id="PS51352"/>
    </source>
</evidence>
<sequence length="475" mass="54761">MSFKILAPLLIACIFGEISEEDNVLILNDSNFEQLLAQQSQILVNFYSPWSQSCKSLIPEYSKAALALKQISPAIYIAKVDAAANPTLAEKYGITEYPTLKYISEEGSIKYTGDLTGDSITAWLIKRSQSQIQNYSTITELQSVLENTKVAVVLFATIKFPHHFEAASKLFDDAIFIICTDKDAFSYYGVEEWSIMMFKQYDDKATRYYGPMALNYLIKWIEENKRPWTWQYCSDASEFIFQKKHPALFFFRYEGEANTYNEIYEKLAKEYKSKLVFTHADLSLPAYKKLSVVLGVPKHAQPTFVIIDHDGNGINKYLYYKTVNEEDLRSFIKGWLNKEIEPYAKSEPIPDQLYAQGIRIIVAENFQQIVMDNKKDVLVQFYAPWSVACRNLAKDYEKLAATLIEIDELVIAKIDMYLNDVKGQFIQDFPTIKFFPAKNKKGVLFHGDANYENLLKFIQEYTSFKAEDKKPKLDL</sequence>
<dbReference type="InterPro" id="IPR013766">
    <property type="entry name" value="Thioredoxin_domain"/>
</dbReference>
<dbReference type="GO" id="GO:0005783">
    <property type="term" value="C:endoplasmic reticulum"/>
    <property type="evidence" value="ECO:0007669"/>
    <property type="project" value="TreeGrafter"/>
</dbReference>
<dbReference type="AlphaFoldDB" id="A0AAU9JHN1"/>
<dbReference type="SUPFAM" id="SSF52833">
    <property type="entry name" value="Thioredoxin-like"/>
    <property type="match status" value="4"/>
</dbReference>